<accession>A0ABN0XYT5</accession>
<dbReference type="RefSeq" id="WP_344123575.1">
    <property type="nucleotide sequence ID" value="NZ_BAAABW010000038.1"/>
</dbReference>
<evidence type="ECO:0000313" key="3">
    <source>
        <dbReference type="Proteomes" id="UP001500063"/>
    </source>
</evidence>
<organism evidence="2 3">
    <name type="scientific">Streptomyces blastmyceticus</name>
    <dbReference type="NCBI Taxonomy" id="68180"/>
    <lineage>
        <taxon>Bacteria</taxon>
        <taxon>Bacillati</taxon>
        <taxon>Actinomycetota</taxon>
        <taxon>Actinomycetes</taxon>
        <taxon>Kitasatosporales</taxon>
        <taxon>Streptomycetaceae</taxon>
        <taxon>Streptomyces</taxon>
    </lineage>
</organism>
<protein>
    <recommendedName>
        <fullName evidence="4">Dynamin family protein</fullName>
    </recommendedName>
</protein>
<feature type="region of interest" description="Disordered" evidence="1">
    <location>
        <begin position="369"/>
        <end position="397"/>
    </location>
</feature>
<name>A0ABN0XYT5_9ACTN</name>
<dbReference type="EMBL" id="BAAABW010000038">
    <property type="protein sequence ID" value="GAA0377276.1"/>
    <property type="molecule type" value="Genomic_DNA"/>
</dbReference>
<evidence type="ECO:0000313" key="2">
    <source>
        <dbReference type="EMBL" id="GAA0377276.1"/>
    </source>
</evidence>
<feature type="region of interest" description="Disordered" evidence="1">
    <location>
        <begin position="488"/>
        <end position="514"/>
    </location>
</feature>
<comment type="caution">
    <text evidence="2">The sequence shown here is derived from an EMBL/GenBank/DDBJ whole genome shotgun (WGS) entry which is preliminary data.</text>
</comment>
<proteinExistence type="predicted"/>
<gene>
    <name evidence="2" type="ORF">GCM10010319_64790</name>
</gene>
<keyword evidence="3" id="KW-1185">Reference proteome</keyword>
<reference evidence="2 3" key="1">
    <citation type="journal article" date="2019" name="Int. J. Syst. Evol. Microbiol.">
        <title>The Global Catalogue of Microorganisms (GCM) 10K type strain sequencing project: providing services to taxonomists for standard genome sequencing and annotation.</title>
        <authorList>
            <consortium name="The Broad Institute Genomics Platform"/>
            <consortium name="The Broad Institute Genome Sequencing Center for Infectious Disease"/>
            <person name="Wu L."/>
            <person name="Ma J."/>
        </authorList>
    </citation>
    <scope>NUCLEOTIDE SEQUENCE [LARGE SCALE GENOMIC DNA]</scope>
    <source>
        <strain evidence="2 3">JCM 4565</strain>
    </source>
</reference>
<evidence type="ECO:0000256" key="1">
    <source>
        <dbReference type="SAM" id="MobiDB-lite"/>
    </source>
</evidence>
<sequence length="533" mass="54646">MADPDTPGPADRTGDALVTDLEALIEDTARAAARHGWAAVAEAAAALPERDDRSVLLCASPKADGTALAAHLRTRLPELELRTAPLEPLHADPYEALRANRVVLALGCAELLSPAAAAAGSALAGRPPGTVLVVLTGADALSGDDDLALVARRIRRVLYAGTDEQWTGRGLAELGCLLWSAEDPADITEPLHGLLAHDAAALEERLRSAVAAPPGLLHDRAVHLLGLAAGLPAEPAGAGEVRRPATDGITEARAVLKSGRRKVLRAVDAETAAAEREIVATLRVAEQDLLRGLDGFLERHRQEVSEPGRARRLVSGYVDRGTGSWATAAVSGLRARAARIDLVATEVFRELEQAVAARGVDGVTVGAPPPVSLDGAARGPAAAPGGRPTGGKPSGVPTEMVVGGAIGAAAGAVLTSGLGTLLGAGMGAAAGGVLHHRQTELQIGRAAAYGRSAVRERVGALMVGVPAAVRREAEALRRSMERALDRIGRDLEAARPPREPGPRPARGTDAEAAGALGGLRRQLAALEATAADH</sequence>
<evidence type="ECO:0008006" key="4">
    <source>
        <dbReference type="Google" id="ProtNLM"/>
    </source>
</evidence>
<feature type="compositionally biased region" description="Low complexity" evidence="1">
    <location>
        <begin position="375"/>
        <end position="386"/>
    </location>
</feature>
<dbReference type="Proteomes" id="UP001500063">
    <property type="component" value="Unassembled WGS sequence"/>
</dbReference>
<feature type="compositionally biased region" description="Basic and acidic residues" evidence="1">
    <location>
        <begin position="488"/>
        <end position="509"/>
    </location>
</feature>